<keyword evidence="1" id="KW-0812">Transmembrane</keyword>
<evidence type="ECO:0000313" key="4">
    <source>
        <dbReference type="Proteomes" id="UP001642540"/>
    </source>
</evidence>
<keyword evidence="1" id="KW-0472">Membrane</keyword>
<keyword evidence="2" id="KW-0732">Signal</keyword>
<feature type="chain" id="PRO_5045156034" evidence="2">
    <location>
        <begin position="18"/>
        <end position="85"/>
    </location>
</feature>
<evidence type="ECO:0000256" key="2">
    <source>
        <dbReference type="SAM" id="SignalP"/>
    </source>
</evidence>
<gene>
    <name evidence="3" type="ORF">ODALV1_LOCUS21103</name>
</gene>
<dbReference type="Proteomes" id="UP001642540">
    <property type="component" value="Unassembled WGS sequence"/>
</dbReference>
<feature type="signal peptide" evidence="2">
    <location>
        <begin position="1"/>
        <end position="17"/>
    </location>
</feature>
<organism evidence="3 4">
    <name type="scientific">Orchesella dallaii</name>
    <dbReference type="NCBI Taxonomy" id="48710"/>
    <lineage>
        <taxon>Eukaryota</taxon>
        <taxon>Metazoa</taxon>
        <taxon>Ecdysozoa</taxon>
        <taxon>Arthropoda</taxon>
        <taxon>Hexapoda</taxon>
        <taxon>Collembola</taxon>
        <taxon>Entomobryomorpha</taxon>
        <taxon>Entomobryoidea</taxon>
        <taxon>Orchesellidae</taxon>
        <taxon>Orchesellinae</taxon>
        <taxon>Orchesella</taxon>
    </lineage>
</organism>
<name>A0ABP1RC80_9HEXA</name>
<proteinExistence type="predicted"/>
<evidence type="ECO:0000313" key="3">
    <source>
        <dbReference type="EMBL" id="CAL8125737.1"/>
    </source>
</evidence>
<keyword evidence="1" id="KW-1133">Transmembrane helix</keyword>
<feature type="transmembrane region" description="Helical" evidence="1">
    <location>
        <begin position="41"/>
        <end position="59"/>
    </location>
</feature>
<protein>
    <submittedName>
        <fullName evidence="3">Uncharacterized protein</fullName>
    </submittedName>
</protein>
<sequence length="85" mass="8351">MYKSFFALFAIFAVASAGIIAPLHVGLGGVSYTQRLNGYGPILGVGVVAPVVGVGHIGLGHGIGHHGIGHHGIGYGGLGHGGIIG</sequence>
<reference evidence="3 4" key="1">
    <citation type="submission" date="2024-08" db="EMBL/GenBank/DDBJ databases">
        <authorList>
            <person name="Cucini C."/>
            <person name="Frati F."/>
        </authorList>
    </citation>
    <scope>NUCLEOTIDE SEQUENCE [LARGE SCALE GENOMIC DNA]</scope>
</reference>
<dbReference type="EMBL" id="CAXLJM020000069">
    <property type="protein sequence ID" value="CAL8125737.1"/>
    <property type="molecule type" value="Genomic_DNA"/>
</dbReference>
<comment type="caution">
    <text evidence="3">The sequence shown here is derived from an EMBL/GenBank/DDBJ whole genome shotgun (WGS) entry which is preliminary data.</text>
</comment>
<evidence type="ECO:0000256" key="1">
    <source>
        <dbReference type="SAM" id="Phobius"/>
    </source>
</evidence>
<keyword evidence="4" id="KW-1185">Reference proteome</keyword>
<accession>A0ABP1RC80</accession>